<keyword evidence="1" id="KW-0472">Membrane</keyword>
<dbReference type="Pfam" id="PF07963">
    <property type="entry name" value="N_methyl"/>
    <property type="match status" value="1"/>
</dbReference>
<dbReference type="AlphaFoldDB" id="A0A1I7N4K7"/>
<keyword evidence="3" id="KW-1185">Reference proteome</keyword>
<dbReference type="STRING" id="51670.SAMN04488557_1288"/>
<proteinExistence type="predicted"/>
<keyword evidence="1" id="KW-0812">Transmembrane</keyword>
<reference evidence="3" key="1">
    <citation type="submission" date="2016-10" db="EMBL/GenBank/DDBJ databases">
        <authorList>
            <person name="Varghese N."/>
            <person name="Submissions S."/>
        </authorList>
    </citation>
    <scope>NUCLEOTIDE SEQUENCE [LARGE SCALE GENOMIC DNA]</scope>
    <source>
        <strain evidence="3">DSM 1565</strain>
    </source>
</reference>
<name>A0A1I7N4K7_9HYPH</name>
<organism evidence="2 3">
    <name type="scientific">Hyphomicrobium facile</name>
    <dbReference type="NCBI Taxonomy" id="51670"/>
    <lineage>
        <taxon>Bacteria</taxon>
        <taxon>Pseudomonadati</taxon>
        <taxon>Pseudomonadota</taxon>
        <taxon>Alphaproteobacteria</taxon>
        <taxon>Hyphomicrobiales</taxon>
        <taxon>Hyphomicrobiaceae</taxon>
        <taxon>Hyphomicrobium</taxon>
    </lineage>
</organism>
<dbReference type="InterPro" id="IPR012902">
    <property type="entry name" value="N_methyl_site"/>
</dbReference>
<evidence type="ECO:0000313" key="2">
    <source>
        <dbReference type="EMBL" id="SFV29599.1"/>
    </source>
</evidence>
<evidence type="ECO:0000313" key="3">
    <source>
        <dbReference type="Proteomes" id="UP000199423"/>
    </source>
</evidence>
<evidence type="ECO:0000256" key="1">
    <source>
        <dbReference type="SAM" id="Phobius"/>
    </source>
</evidence>
<dbReference type="PROSITE" id="PS00409">
    <property type="entry name" value="PROKAR_NTER_METHYL"/>
    <property type="match status" value="1"/>
</dbReference>
<gene>
    <name evidence="2" type="ORF">SAMN04488557_1288</name>
</gene>
<dbReference type="Proteomes" id="UP000199423">
    <property type="component" value="Unassembled WGS sequence"/>
</dbReference>
<protein>
    <submittedName>
        <fullName evidence="2">N-terminal methylation site-containing protein</fullName>
    </submittedName>
</protein>
<dbReference type="RefSeq" id="WP_092865660.1">
    <property type="nucleotide sequence ID" value="NZ_FPCH01000001.1"/>
</dbReference>
<feature type="transmembrane region" description="Helical" evidence="1">
    <location>
        <begin position="27"/>
        <end position="49"/>
    </location>
</feature>
<sequence length="147" mass="16107">MRFASTGSQAACRQGCSIEELAADPRAGFTLLETMTALTILAIAFVSLYEAHAAAMRAASAATDGTRARIIAQSLLAEAARGWNIHPGSRSGSDGRFKWSIDIAREEAAWGLIKSDQWRLNRIRVAVTWDRARRLQLDTLKFGRADE</sequence>
<dbReference type="NCBIfam" id="TIGR02532">
    <property type="entry name" value="IV_pilin_GFxxxE"/>
    <property type="match status" value="1"/>
</dbReference>
<dbReference type="OrthoDB" id="7959095at2"/>
<keyword evidence="1" id="KW-1133">Transmembrane helix</keyword>
<accession>A0A1I7N4K7</accession>
<dbReference type="EMBL" id="FPCH01000001">
    <property type="protein sequence ID" value="SFV29599.1"/>
    <property type="molecule type" value="Genomic_DNA"/>
</dbReference>